<dbReference type="AlphaFoldDB" id="A0A8E2AKX8"/>
<keyword evidence="1" id="KW-0472">Membrane</keyword>
<dbReference type="InterPro" id="IPR045340">
    <property type="entry name" value="DUF6533"/>
</dbReference>
<evidence type="ECO:0000313" key="3">
    <source>
        <dbReference type="EMBL" id="OCH84185.1"/>
    </source>
</evidence>
<evidence type="ECO:0000259" key="2">
    <source>
        <dbReference type="Pfam" id="PF20151"/>
    </source>
</evidence>
<sequence length="169" mass="19009">MSQVGQVLEQDIIRGLESIRAETYCGVAASALVFYDYASTMSREVQFMWRRPVSIVTVLFLMNRWAMLMWAVAILAGIFTSIATITGYYVSCYLLLAIIDWKVINSCIAISQFTNVVSVVLFALWAVFSTIRVYAISLHNLWLALIVFAVSMAPVGTNVVRECAQWIFL</sequence>
<keyword evidence="4" id="KW-1185">Reference proteome</keyword>
<proteinExistence type="predicted"/>
<dbReference type="Pfam" id="PF20151">
    <property type="entry name" value="DUF6533"/>
    <property type="match status" value="1"/>
</dbReference>
<evidence type="ECO:0000313" key="4">
    <source>
        <dbReference type="Proteomes" id="UP000250043"/>
    </source>
</evidence>
<dbReference type="OrthoDB" id="2756746at2759"/>
<accession>A0A8E2AKX8</accession>
<keyword evidence="1" id="KW-0812">Transmembrane</keyword>
<feature type="domain" description="DUF6533" evidence="2">
    <location>
        <begin position="24"/>
        <end position="69"/>
    </location>
</feature>
<feature type="transmembrane region" description="Helical" evidence="1">
    <location>
        <begin position="116"/>
        <end position="135"/>
    </location>
</feature>
<keyword evidence="1" id="KW-1133">Transmembrane helix</keyword>
<dbReference type="Proteomes" id="UP000250043">
    <property type="component" value="Unassembled WGS sequence"/>
</dbReference>
<dbReference type="EMBL" id="KV722710">
    <property type="protein sequence ID" value="OCH84185.1"/>
    <property type="molecule type" value="Genomic_DNA"/>
</dbReference>
<gene>
    <name evidence="3" type="ORF">OBBRIDRAFT_839898</name>
</gene>
<feature type="transmembrane region" description="Helical" evidence="1">
    <location>
        <begin position="53"/>
        <end position="79"/>
    </location>
</feature>
<feature type="transmembrane region" description="Helical" evidence="1">
    <location>
        <begin position="141"/>
        <end position="160"/>
    </location>
</feature>
<reference evidence="3 4" key="1">
    <citation type="submission" date="2016-07" db="EMBL/GenBank/DDBJ databases">
        <title>Draft genome of the white-rot fungus Obba rivulosa 3A-2.</title>
        <authorList>
            <consortium name="DOE Joint Genome Institute"/>
            <person name="Miettinen O."/>
            <person name="Riley R."/>
            <person name="Acob R."/>
            <person name="Barry K."/>
            <person name="Cullen D."/>
            <person name="De Vries R."/>
            <person name="Hainaut M."/>
            <person name="Hatakka A."/>
            <person name="Henrissat B."/>
            <person name="Hilden K."/>
            <person name="Kuo R."/>
            <person name="Labutti K."/>
            <person name="Lipzen A."/>
            <person name="Makela M.R."/>
            <person name="Sandor L."/>
            <person name="Spatafora J.W."/>
            <person name="Grigoriev I.V."/>
            <person name="Hibbett D.S."/>
        </authorList>
    </citation>
    <scope>NUCLEOTIDE SEQUENCE [LARGE SCALE GENOMIC DNA]</scope>
    <source>
        <strain evidence="3 4">3A-2</strain>
    </source>
</reference>
<evidence type="ECO:0000256" key="1">
    <source>
        <dbReference type="SAM" id="Phobius"/>
    </source>
</evidence>
<feature type="transmembrane region" description="Helical" evidence="1">
    <location>
        <begin position="85"/>
        <end position="104"/>
    </location>
</feature>
<name>A0A8E2AKX8_9APHY</name>
<protein>
    <recommendedName>
        <fullName evidence="2">DUF6533 domain-containing protein</fullName>
    </recommendedName>
</protein>
<organism evidence="3 4">
    <name type="scientific">Obba rivulosa</name>
    <dbReference type="NCBI Taxonomy" id="1052685"/>
    <lineage>
        <taxon>Eukaryota</taxon>
        <taxon>Fungi</taxon>
        <taxon>Dikarya</taxon>
        <taxon>Basidiomycota</taxon>
        <taxon>Agaricomycotina</taxon>
        <taxon>Agaricomycetes</taxon>
        <taxon>Polyporales</taxon>
        <taxon>Gelatoporiaceae</taxon>
        <taxon>Obba</taxon>
    </lineage>
</organism>